<accession>A0A2X0NIQ6</accession>
<feature type="compositionally biased region" description="Low complexity" evidence="1">
    <location>
        <begin position="514"/>
        <end position="527"/>
    </location>
</feature>
<feature type="compositionally biased region" description="Basic and acidic residues" evidence="1">
    <location>
        <begin position="850"/>
        <end position="863"/>
    </location>
</feature>
<dbReference type="EMBL" id="FMWP01000096">
    <property type="protein sequence ID" value="SCZ99357.1"/>
    <property type="molecule type" value="Genomic_DNA"/>
</dbReference>
<feature type="compositionally biased region" description="Polar residues" evidence="1">
    <location>
        <begin position="298"/>
        <end position="320"/>
    </location>
</feature>
<feature type="compositionally biased region" description="Low complexity" evidence="1">
    <location>
        <begin position="833"/>
        <end position="849"/>
    </location>
</feature>
<feature type="region of interest" description="Disordered" evidence="1">
    <location>
        <begin position="689"/>
        <end position="708"/>
    </location>
</feature>
<feature type="compositionally biased region" description="Basic and acidic residues" evidence="1">
    <location>
        <begin position="323"/>
        <end position="342"/>
    </location>
</feature>
<feature type="compositionally biased region" description="Basic and acidic residues" evidence="1">
    <location>
        <begin position="208"/>
        <end position="218"/>
    </location>
</feature>
<feature type="compositionally biased region" description="Low complexity" evidence="1">
    <location>
        <begin position="386"/>
        <end position="400"/>
    </location>
</feature>
<dbReference type="AlphaFoldDB" id="A0A2X0NIQ6"/>
<dbReference type="Proteomes" id="UP000249723">
    <property type="component" value="Unassembled WGS sequence"/>
</dbReference>
<feature type="compositionally biased region" description="Low complexity" evidence="1">
    <location>
        <begin position="445"/>
        <end position="462"/>
    </location>
</feature>
<feature type="compositionally biased region" description="Pro residues" evidence="1">
    <location>
        <begin position="474"/>
        <end position="487"/>
    </location>
</feature>
<feature type="compositionally biased region" description="Polar residues" evidence="1">
    <location>
        <begin position="757"/>
        <end position="775"/>
    </location>
</feature>
<feature type="compositionally biased region" description="Polar residues" evidence="1">
    <location>
        <begin position="231"/>
        <end position="257"/>
    </location>
</feature>
<proteinExistence type="predicted"/>
<feature type="compositionally biased region" description="Basic residues" evidence="1">
    <location>
        <begin position="997"/>
        <end position="1008"/>
    </location>
</feature>
<feature type="region of interest" description="Disordered" evidence="1">
    <location>
        <begin position="298"/>
        <end position="342"/>
    </location>
</feature>
<feature type="region of interest" description="Disordered" evidence="1">
    <location>
        <begin position="1"/>
        <end position="61"/>
    </location>
</feature>
<feature type="compositionally biased region" description="Polar residues" evidence="1">
    <location>
        <begin position="112"/>
        <end position="137"/>
    </location>
</feature>
<feature type="region of interest" description="Disordered" evidence="1">
    <location>
        <begin position="934"/>
        <end position="1035"/>
    </location>
</feature>
<evidence type="ECO:0000313" key="2">
    <source>
        <dbReference type="EMBL" id="SCZ99357.1"/>
    </source>
</evidence>
<evidence type="ECO:0000313" key="3">
    <source>
        <dbReference type="Proteomes" id="UP000249723"/>
    </source>
</evidence>
<name>A0A2X0NIQ6_9BASI</name>
<reference evidence="3" key="1">
    <citation type="submission" date="2016-10" db="EMBL/GenBank/DDBJ databases">
        <authorList>
            <person name="Jeantristanb JTB J.-T."/>
            <person name="Ricardo R."/>
        </authorList>
    </citation>
    <scope>NUCLEOTIDE SEQUENCE [LARGE SCALE GENOMIC DNA]</scope>
</reference>
<dbReference type="OrthoDB" id="2537445at2759"/>
<feature type="region of interest" description="Disordered" evidence="1">
    <location>
        <begin position="362"/>
        <end position="592"/>
    </location>
</feature>
<feature type="compositionally biased region" description="Basic and acidic residues" evidence="1">
    <location>
        <begin position="558"/>
        <end position="588"/>
    </location>
</feature>
<feature type="region of interest" description="Disordered" evidence="1">
    <location>
        <begin position="109"/>
        <end position="178"/>
    </location>
</feature>
<organism evidence="2 3">
    <name type="scientific">Microbotryum saponariae</name>
    <dbReference type="NCBI Taxonomy" id="289078"/>
    <lineage>
        <taxon>Eukaryota</taxon>
        <taxon>Fungi</taxon>
        <taxon>Dikarya</taxon>
        <taxon>Basidiomycota</taxon>
        <taxon>Pucciniomycotina</taxon>
        <taxon>Microbotryomycetes</taxon>
        <taxon>Microbotryales</taxon>
        <taxon>Microbotryaceae</taxon>
        <taxon>Microbotryum</taxon>
    </lineage>
</organism>
<feature type="compositionally biased region" description="Basic and acidic residues" evidence="1">
    <location>
        <begin position="420"/>
        <end position="444"/>
    </location>
</feature>
<sequence length="1035" mass="106468">MSSDHALLSPAEVDALPTPHAPGFWPETPAADAYLQNEGPLEQAGRSMGPLHSEESTEEPMPAEHNLLAPAILATGAGLLLGGPVAGVVAGLAAGVAGLERQGLKKGLAHTDTPNEQLGTSQSQDVTPKGSPSSKHTATLVPAEPSPSGSTSTQVPEDLTEQKTQAALAASPAQQMLGGEDAHQDLSALVAGAAGTAVVDKEIEEPTTELKEETRDRAVSNAVPDPAWKSNLISTGVQTEESAPSTPTKEEGLSSSEKAALGAGAGLGAAGLAAAAAHEHEHHDAFTDSVRPDLATTSEPLTLNEQTPSTVAATPSSEATAQDVKDAEAEDSEKAKEGWTDKEKLAAGAGAVGAGGLAAAAISHEAKQHEKMPIQPVQPVQEPTYAASSSPAQSSSSAQPVQHLSTPATVASNPSSSQETSREIREDSLTAEEPKEGLSDKEKAALGAGAAGVAAGGLATAAVKDHETASSSPPQGPPPASALPPLAPVKDSTSTGVASVEGPATGFSAQQDGDAVVSSAPLPVADPADPPVGSYVIPKVMDEDRDAATPGKITVLSDEDRTAERKADAAQDGEPKEDRTKDDSHKTELAAAGAALGGVGAIGAYEALKPEHRQVKSRFSDTTLGSNMAPTVHSYEEGHGTFEEQRYVAHDPSLGQDFSHDKVDPASLVTPAAATVPGFAGESSAREDFAHLSQQPEEVASQEEDRRGWTTGEKIGAGAVGAGGIGLGAAALAHHNARLGEQGAPILTTNNSLQRVLNESSLPGAESSSKPSSTRAMKGSPVGTPGVQERAMTPESPSFPRQAAVVGAGAAAGAVAADQYYHPQQGEHPQQVGNPQQSGYPQQGGYPQEGDYRQQAEADRYRQQGDYYSDSPRGDLSAGSGSPVDRRSGDAQRLQFQDQYPEGVHPVEKSPHMRIATHVDGTGRKKLHRKSLGDVFAPGEGTQFPVQTSPRNASPRVGDGEQGFGGYDDRRDSVMDRVVGIHDPASPSRTSGEHGRTHSKLSKNRRPSRGAGEDSPDGTASPKKSGFFSKMFSGK</sequence>
<feature type="region of interest" description="Disordered" evidence="1">
    <location>
        <begin position="200"/>
        <end position="257"/>
    </location>
</feature>
<feature type="compositionally biased region" description="Polar residues" evidence="1">
    <location>
        <begin position="402"/>
        <end position="419"/>
    </location>
</feature>
<keyword evidence="3" id="KW-1185">Reference proteome</keyword>
<protein>
    <submittedName>
        <fullName evidence="2">BZ3500_MvSof-1268-A1-R1_Chr3-1g05967 protein</fullName>
    </submittedName>
</protein>
<feature type="compositionally biased region" description="Low complexity" evidence="1">
    <location>
        <begin position="803"/>
        <end position="817"/>
    </location>
</feature>
<evidence type="ECO:0000256" key="1">
    <source>
        <dbReference type="SAM" id="MobiDB-lite"/>
    </source>
</evidence>
<feature type="region of interest" description="Disordered" evidence="1">
    <location>
        <begin position="757"/>
        <end position="913"/>
    </location>
</feature>
<gene>
    <name evidence="2" type="ORF">BZ3500_MVSOF-1268-A1-R1_CHR3-1G05967</name>
</gene>